<dbReference type="GeneID" id="92092606"/>
<dbReference type="InterPro" id="IPR016039">
    <property type="entry name" value="Thiolase-like"/>
</dbReference>
<dbReference type="SMART" id="SM00829">
    <property type="entry name" value="PKS_ER"/>
    <property type="match status" value="1"/>
</dbReference>
<dbReference type="Gene3D" id="3.10.129.110">
    <property type="entry name" value="Polyketide synthase dehydratase"/>
    <property type="match status" value="1"/>
</dbReference>
<proteinExistence type="predicted"/>
<dbReference type="InterPro" id="IPR001227">
    <property type="entry name" value="Ac_transferase_dom_sf"/>
</dbReference>
<dbReference type="InterPro" id="IPR042104">
    <property type="entry name" value="PKS_dehydratase_sf"/>
</dbReference>
<dbReference type="PROSITE" id="PS00606">
    <property type="entry name" value="KS3_1"/>
    <property type="match status" value="1"/>
</dbReference>
<dbReference type="InterPro" id="IPR049551">
    <property type="entry name" value="PKS_DH_C"/>
</dbReference>
<dbReference type="CDD" id="cd00833">
    <property type="entry name" value="PKS"/>
    <property type="match status" value="1"/>
</dbReference>
<dbReference type="SUPFAM" id="SSF47336">
    <property type="entry name" value="ACP-like"/>
    <property type="match status" value="1"/>
</dbReference>
<keyword evidence="4" id="KW-0521">NADP</keyword>
<dbReference type="InterPro" id="IPR014031">
    <property type="entry name" value="Ketoacyl_synth_C"/>
</dbReference>
<gene>
    <name evidence="11" type="ORF">PG994_008134</name>
</gene>
<name>A0ABR1US70_9PEZI</name>
<dbReference type="Gene3D" id="3.40.47.10">
    <property type="match status" value="1"/>
</dbReference>
<dbReference type="SUPFAM" id="SSF55048">
    <property type="entry name" value="Probable ACP-binding domain of malonyl-CoA ACP transacylase"/>
    <property type="match status" value="1"/>
</dbReference>
<dbReference type="InterPro" id="IPR016035">
    <property type="entry name" value="Acyl_Trfase/lysoPLipase"/>
</dbReference>
<dbReference type="InterPro" id="IPR020806">
    <property type="entry name" value="PKS_PP-bd"/>
</dbReference>
<dbReference type="InterPro" id="IPR036291">
    <property type="entry name" value="NAD(P)-bd_dom_sf"/>
</dbReference>
<dbReference type="Pfam" id="PF00107">
    <property type="entry name" value="ADH_zinc_N"/>
    <property type="match status" value="1"/>
</dbReference>
<protein>
    <submittedName>
        <fullName evidence="11">Polyketide synthase</fullName>
    </submittedName>
</protein>
<dbReference type="CDD" id="cd05233">
    <property type="entry name" value="SDR_c"/>
    <property type="match status" value="1"/>
</dbReference>
<keyword evidence="7" id="KW-0012">Acyltransferase</keyword>
<dbReference type="Pfam" id="PF14765">
    <property type="entry name" value="PS-DH"/>
    <property type="match status" value="1"/>
</dbReference>
<feature type="active site" description="Proton donor; for dehydratase activity" evidence="8">
    <location>
        <position position="1156"/>
    </location>
</feature>
<keyword evidence="3" id="KW-0808">Transferase</keyword>
<feature type="region of interest" description="N-terminal hotdog fold" evidence="8">
    <location>
        <begin position="937"/>
        <end position="1078"/>
    </location>
</feature>
<dbReference type="SUPFAM" id="SSF52151">
    <property type="entry name" value="FabD/lysophospholipase-like"/>
    <property type="match status" value="1"/>
</dbReference>
<evidence type="ECO:0000259" key="10">
    <source>
        <dbReference type="PROSITE" id="PS52019"/>
    </source>
</evidence>
<dbReference type="Pfam" id="PF08659">
    <property type="entry name" value="KR"/>
    <property type="match status" value="1"/>
</dbReference>
<dbReference type="Pfam" id="PF02801">
    <property type="entry name" value="Ketoacyl-synt_C"/>
    <property type="match status" value="1"/>
</dbReference>
<sequence length="2491" mass="270269">MDAQKSPELIAIIGMGCRMPGDIRSPSDLWEALMSEKIANTSRVPSSRFNIDAYLHPNNDRPGSLNVPGGYFLDEDPAAFDPGLFNISPVEAMWMDPQQRKLLEVTYEALEGSGTTLESISGTRTGCFVGSFTTDYQQMIGKEPDFRHAYVATGIDTGILGSRLSHVFNLTGPSLMLNTACSSSMTALDIACKSISMGQCDGAIVGGTNLMLTIDQQMNTAGIGVLSPTNQTHTFDESADGYGRAEGVGALYLKPLSAALKNGDPIRAVIRSTANGSNGRSLEALTHPSIKGQADVIVAAHRDAGLGLHETDYIECHGTGTQIGDPIEVKAIHQAVGSAAARTSPILIGSVKPNIGHSEAASSMGTIIKAIMALDNGIIPPTAGMVILVPWHDLNVKVVTQPTPLPASAHPHRIGVSAFGYGGTNAHVILEESVFDSPGRRRHRSFRALQGVPKTFHTDADHDEAGRPHLLLFSAHDEATLRNNLQDVSDVVKEANLVDLAYTLGLRRTKLQKRAFVVAHKDRAQSEIKEATTRISAPKSAPVFGLVFTGQGAQWPGMGARLLAVFPSLSQKIQQLDRHLKSLAAPPDWELEAVLRCPTDAELYDQAEYAQPLCTAVQIILVDLLIRWALKPVAHVGHSSGEIGAAYAAGLISAEDAITVAYYRGKAAALIKEDGAMMAVNVSVVEAKLYLPEQSMVDKVVVACHNSPHSCTLSGDREAIERLKAHLDTKGVFARVLKTGGKAYHSHHMEEAAVIYNEFMKAEESHAGSWGAPVTRMFSTSQLGQVQDHVESITHAYWVKNLRNPVLFDEAMKLMLQEIPEINTLIEVGPHSALSGPLKQICRTASREDVAYFPTLERKQDDVDQLLGLAGNLWASDAALNLHSITSMERAMGQGVIEEVSGALLVDLPTYHWTYTKSYWSEPRVSKEQRENKEPRHDILGRRVPGVSPLEPVWRNILRQRDLPWLGQHRIGGEVMLPAAGYLALAIEAITQITDAQASAIPIQSYTLRDVTILSATVVPDDDVGTETMFHLQRIEVGSQASMGSAVGQWYQFTTSCCSYGAWKETARGKICINVRGHGKDHKPYDLPPTPVRQEPNAWLEKLRNVGFDLGPTFCNSQALYSDEKAYIARADMTIGKDCGLMMSESRYVLHPGVLDSCLQPTQVAIHRGHLDSLDCGTIPTSFKEVTVFPPTPEQMEGGCVLETWTPGVGNRSYASDIQLLRDDGALLVQIAGYQHVRYPSAIPKEPQGHLQRDLYLRTDWKIDVDYLGWAAQNEATLGKKPVAKLVDQFLHKDVTTRTLCLDSSLAVQVLALRSDLPLTVAAPFQNTTNPVTRASYEGTTLDSVDLGHEYSKAQDYKDAFDLIVGYSMTNIEPTVLESLRVMTSLKGRVVLSIDSSAKHDELQAALISTRFSGIDTILPSGHVITTATEPTALTSGITNGAEQRMLLLYRDNPTPLLSQLSERLVSGGWDTRSQSIGAPLSLRPNEQVILLPDAEGPFLVSLSQCELQSLIEISETAKSVIWVTCGGLLIGDKPEYGMAEGAARTIRKEKGTLDLVTVDFDAEGTTEARVIDLVSDIAHRQQIHGWNGETEYYVKGGVVHVSRLVSCRELHQQFVPDSGETAVLKQSEHPSVSARRSAQGSLEFYRDDKEGGDVAEPLKPGEVEIHVEAIGLNAMDLPDDMDFLNHQVAGTVTRVGDSVRPGIEPGCRVIGFASGKLGTFQRTSQDLVQATELSGAALAQATTLPSAFTTAMFGLDELAHIQPGDNVVIVDSMGDVGLAALEICRIHGANAIVVTSSQTAQDSLLSTGVVPQRNIIEGRRTNVSARIDEATAGQGADVVFCAAPQEDTTVFHDCAQSLAEFARVVVLSGIRGSAKSNLPSIPRQSVSLLQFRLTDLLERKPQSVSRILKQCVALYQAGSISLLGAATTHGPTELDQSLLHAARTDMGSGRNILVYDDSASFCLKPGSRPLSFNPDATYLLVGCLGGIGRQVALWMAERGAKHIAFVSRTGTTKPVARETVEALQGRGVDVSVLRANVTVLAELKDAVAQIDPAFPVRGVLSAASVLMDSVFSNMTFDQWVPVTESKVKGAANLHELFKNEGELDFFVMTSSVTSILGSAGQCNYGAGNSFLDSLARHRRLRGLPAVSLILPAIFGVGYIQEHSLEQAILSKGMYGIYEKEMLEAFEVSMTPQDLLPPDLDHFVVGLQPRRFGNQIRTSGAHIPLREDPRLNWLKSAIEEQTESEDHPGGGNTGVAAHESITRTVQQAPDEERAIDAVAVFMARRLARVLMLEEDQVQMTQSSIASHGLDSMIGTEFRNWIFREFKVDVPFQQLLAGSLTEAAALVEKTFDGGVVDVLVNNAGYLEPWAKIAESDTAQWLHTIDININGLYRTSRSFLPLVLRSATRTVLNISSIGAHMVTPGASAYQTTKFAVCRLSEFMANDHREEGLVAIAVRTELGLGMPEYMHEVLVDTPKLAADTLVWLRSARRE</sequence>
<evidence type="ECO:0000313" key="12">
    <source>
        <dbReference type="Proteomes" id="UP001480595"/>
    </source>
</evidence>
<dbReference type="Pfam" id="PF00109">
    <property type="entry name" value="ketoacyl-synt"/>
    <property type="match status" value="1"/>
</dbReference>
<dbReference type="SMART" id="SM00822">
    <property type="entry name" value="PKS_KR"/>
    <property type="match status" value="1"/>
</dbReference>
<dbReference type="InterPro" id="IPR011032">
    <property type="entry name" value="GroES-like_sf"/>
</dbReference>
<dbReference type="InterPro" id="IPR049900">
    <property type="entry name" value="PKS_mFAS_DH"/>
</dbReference>
<dbReference type="InterPro" id="IPR013968">
    <property type="entry name" value="PKS_KR"/>
</dbReference>
<keyword evidence="1" id="KW-0596">Phosphopantetheine</keyword>
<feature type="region of interest" description="C-terminal hotdog fold" evidence="8">
    <location>
        <begin position="1091"/>
        <end position="1245"/>
    </location>
</feature>
<dbReference type="InterPro" id="IPR013149">
    <property type="entry name" value="ADH-like_C"/>
</dbReference>
<dbReference type="Proteomes" id="UP001480595">
    <property type="component" value="Unassembled WGS sequence"/>
</dbReference>
<dbReference type="Pfam" id="PF21089">
    <property type="entry name" value="PKS_DH_N"/>
    <property type="match status" value="1"/>
</dbReference>
<dbReference type="InterPro" id="IPR016036">
    <property type="entry name" value="Malonyl_transacylase_ACP-bd"/>
</dbReference>
<evidence type="ECO:0000256" key="4">
    <source>
        <dbReference type="ARBA" id="ARBA00022857"/>
    </source>
</evidence>
<dbReference type="PANTHER" id="PTHR43775:SF50">
    <property type="entry name" value="HIGHLY REDUCING POLYKETIDE SYNTHASE SRDA"/>
    <property type="match status" value="1"/>
</dbReference>
<keyword evidence="12" id="KW-1185">Reference proteome</keyword>
<dbReference type="SUPFAM" id="SSF50129">
    <property type="entry name" value="GroES-like"/>
    <property type="match status" value="1"/>
</dbReference>
<evidence type="ECO:0000256" key="5">
    <source>
        <dbReference type="ARBA" id="ARBA00023002"/>
    </source>
</evidence>
<dbReference type="SMART" id="SM00823">
    <property type="entry name" value="PKS_PP"/>
    <property type="match status" value="1"/>
</dbReference>
<feature type="active site" description="Proton acceptor; for dehydratase activity" evidence="8">
    <location>
        <position position="969"/>
    </location>
</feature>
<feature type="domain" description="Ketosynthase family 3 (KS3)" evidence="9">
    <location>
        <begin position="7"/>
        <end position="432"/>
    </location>
</feature>
<dbReference type="SUPFAM" id="SSF51735">
    <property type="entry name" value="NAD(P)-binding Rossmann-fold domains"/>
    <property type="match status" value="3"/>
</dbReference>
<dbReference type="InterPro" id="IPR036736">
    <property type="entry name" value="ACP-like_sf"/>
</dbReference>
<dbReference type="InterPro" id="IPR020841">
    <property type="entry name" value="PKS_Beta-ketoAc_synthase_dom"/>
</dbReference>
<dbReference type="SMART" id="SM00825">
    <property type="entry name" value="PKS_KS"/>
    <property type="match status" value="1"/>
</dbReference>
<dbReference type="InterPro" id="IPR032821">
    <property type="entry name" value="PKS_assoc"/>
</dbReference>
<evidence type="ECO:0000256" key="6">
    <source>
        <dbReference type="ARBA" id="ARBA00023268"/>
    </source>
</evidence>
<feature type="domain" description="PKS/mFAS DH" evidence="10">
    <location>
        <begin position="937"/>
        <end position="1245"/>
    </location>
</feature>
<dbReference type="Gene3D" id="3.40.50.720">
    <property type="entry name" value="NAD(P)-binding Rossmann-like Domain"/>
    <property type="match status" value="4"/>
</dbReference>
<dbReference type="Gene3D" id="3.90.180.10">
    <property type="entry name" value="Medium-chain alcohol dehydrogenases, catalytic domain"/>
    <property type="match status" value="1"/>
</dbReference>
<dbReference type="InterPro" id="IPR020807">
    <property type="entry name" value="PKS_DH"/>
</dbReference>
<comment type="caution">
    <text evidence="11">The sequence shown here is derived from an EMBL/GenBank/DDBJ whole genome shotgun (WGS) entry which is preliminary data.</text>
</comment>
<dbReference type="PROSITE" id="PS52004">
    <property type="entry name" value="KS3_2"/>
    <property type="match status" value="1"/>
</dbReference>
<dbReference type="InterPro" id="IPR018201">
    <property type="entry name" value="Ketoacyl_synth_AS"/>
</dbReference>
<dbReference type="Pfam" id="PF00106">
    <property type="entry name" value="adh_short"/>
    <property type="match status" value="1"/>
</dbReference>
<evidence type="ECO:0000256" key="2">
    <source>
        <dbReference type="ARBA" id="ARBA00022553"/>
    </source>
</evidence>
<accession>A0ABR1US70</accession>
<keyword evidence="2" id="KW-0597">Phosphoprotein</keyword>
<keyword evidence="5" id="KW-0560">Oxidoreductase</keyword>
<reference evidence="11 12" key="1">
    <citation type="submission" date="2023-01" db="EMBL/GenBank/DDBJ databases">
        <title>Analysis of 21 Apiospora genomes using comparative genomics revels a genus with tremendous synthesis potential of carbohydrate active enzymes and secondary metabolites.</title>
        <authorList>
            <person name="Sorensen T."/>
        </authorList>
    </citation>
    <scope>NUCLEOTIDE SEQUENCE [LARGE SCALE GENOMIC DNA]</scope>
    <source>
        <strain evidence="11 12">CBS 135458</strain>
    </source>
</reference>
<evidence type="ECO:0000256" key="1">
    <source>
        <dbReference type="ARBA" id="ARBA00022450"/>
    </source>
</evidence>
<dbReference type="InterPro" id="IPR050091">
    <property type="entry name" value="PKS_NRPS_Biosynth_Enz"/>
</dbReference>
<dbReference type="RefSeq" id="XP_066715030.1">
    <property type="nucleotide sequence ID" value="XM_066859543.1"/>
</dbReference>
<organism evidence="11 12">
    <name type="scientific">Apiospora phragmitis</name>
    <dbReference type="NCBI Taxonomy" id="2905665"/>
    <lineage>
        <taxon>Eukaryota</taxon>
        <taxon>Fungi</taxon>
        <taxon>Dikarya</taxon>
        <taxon>Ascomycota</taxon>
        <taxon>Pezizomycotina</taxon>
        <taxon>Sordariomycetes</taxon>
        <taxon>Xylariomycetidae</taxon>
        <taxon>Amphisphaeriales</taxon>
        <taxon>Apiosporaceae</taxon>
        <taxon>Apiospora</taxon>
    </lineage>
</organism>
<dbReference type="SMART" id="SM00827">
    <property type="entry name" value="PKS_AT"/>
    <property type="match status" value="1"/>
</dbReference>
<dbReference type="Gene3D" id="3.40.366.10">
    <property type="entry name" value="Malonyl-Coenzyme A Acyl Carrier Protein, domain 2"/>
    <property type="match status" value="1"/>
</dbReference>
<dbReference type="InterPro" id="IPR049552">
    <property type="entry name" value="PKS_DH_N"/>
</dbReference>
<dbReference type="PROSITE" id="PS52019">
    <property type="entry name" value="PKS_MFAS_DH"/>
    <property type="match status" value="1"/>
</dbReference>
<evidence type="ECO:0000256" key="3">
    <source>
        <dbReference type="ARBA" id="ARBA00022679"/>
    </source>
</evidence>
<dbReference type="CDD" id="cd05195">
    <property type="entry name" value="enoyl_red"/>
    <property type="match status" value="1"/>
</dbReference>
<dbReference type="InterPro" id="IPR014043">
    <property type="entry name" value="Acyl_transferase_dom"/>
</dbReference>
<evidence type="ECO:0000313" key="11">
    <source>
        <dbReference type="EMBL" id="KAK8061768.1"/>
    </source>
</evidence>
<dbReference type="SMART" id="SM00826">
    <property type="entry name" value="PKS_DH"/>
    <property type="match status" value="1"/>
</dbReference>
<dbReference type="PANTHER" id="PTHR43775">
    <property type="entry name" value="FATTY ACID SYNTHASE"/>
    <property type="match status" value="1"/>
</dbReference>
<keyword evidence="6" id="KW-0511">Multifunctional enzyme</keyword>
<dbReference type="EMBL" id="JAQQWL010000008">
    <property type="protein sequence ID" value="KAK8061768.1"/>
    <property type="molecule type" value="Genomic_DNA"/>
</dbReference>
<dbReference type="InterPro" id="IPR020843">
    <property type="entry name" value="ER"/>
</dbReference>
<dbReference type="SUPFAM" id="SSF53901">
    <property type="entry name" value="Thiolase-like"/>
    <property type="match status" value="1"/>
</dbReference>
<dbReference type="InterPro" id="IPR057326">
    <property type="entry name" value="KR_dom"/>
</dbReference>
<dbReference type="Pfam" id="PF00698">
    <property type="entry name" value="Acyl_transf_1"/>
    <property type="match status" value="1"/>
</dbReference>
<dbReference type="InterPro" id="IPR002347">
    <property type="entry name" value="SDR_fam"/>
</dbReference>
<evidence type="ECO:0000256" key="7">
    <source>
        <dbReference type="ARBA" id="ARBA00023315"/>
    </source>
</evidence>
<dbReference type="InterPro" id="IPR014030">
    <property type="entry name" value="Ketoacyl_synth_N"/>
</dbReference>
<evidence type="ECO:0000259" key="9">
    <source>
        <dbReference type="PROSITE" id="PS52004"/>
    </source>
</evidence>
<dbReference type="Pfam" id="PF16197">
    <property type="entry name" value="KAsynt_C_assoc"/>
    <property type="match status" value="1"/>
</dbReference>
<evidence type="ECO:0000256" key="8">
    <source>
        <dbReference type="PROSITE-ProRule" id="PRU01363"/>
    </source>
</evidence>